<evidence type="ECO:0000313" key="3">
    <source>
        <dbReference type="Proteomes" id="UP001154312"/>
    </source>
</evidence>
<dbReference type="GO" id="GO:0016987">
    <property type="term" value="F:sigma factor activity"/>
    <property type="evidence" value="ECO:0007669"/>
    <property type="project" value="InterPro"/>
</dbReference>
<dbReference type="GO" id="GO:0006352">
    <property type="term" value="P:DNA-templated transcription initiation"/>
    <property type="evidence" value="ECO:0007669"/>
    <property type="project" value="InterPro"/>
</dbReference>
<sequence>MRLLTILDVSSEKSGVHDFDPEEARAIAWFLTGLHHEAIRLTKKYRQLNEHELLLLNGPTSQSTDPDKLTMIDVIPAAVDVPGEAEGMIFIQEALLLLTPQEQRVVQATILDGFTEREAAKELGISQPVVHRAKERALKKLRKYFLR</sequence>
<dbReference type="Proteomes" id="UP001154312">
    <property type="component" value="Unassembled WGS sequence"/>
</dbReference>
<gene>
    <name evidence="2" type="ORF">L7E55_08275</name>
</gene>
<reference evidence="2" key="1">
    <citation type="submission" date="2022-02" db="EMBL/GenBank/DDBJ databases">
        <authorList>
            <person name="Leng L."/>
        </authorList>
    </citation>
    <scope>NUCLEOTIDE SEQUENCE</scope>
    <source>
        <strain evidence="2">JI</strain>
    </source>
</reference>
<keyword evidence="3" id="KW-1185">Reference proteome</keyword>
<dbReference type="InterPro" id="IPR013249">
    <property type="entry name" value="RNA_pol_sigma70_r4_t2"/>
</dbReference>
<dbReference type="CDD" id="cd06171">
    <property type="entry name" value="Sigma70_r4"/>
    <property type="match status" value="1"/>
</dbReference>
<dbReference type="SUPFAM" id="SSF88659">
    <property type="entry name" value="Sigma3 and sigma4 domains of RNA polymerase sigma factors"/>
    <property type="match status" value="1"/>
</dbReference>
<feature type="domain" description="RNA polymerase sigma factor 70 region 4 type 2" evidence="1">
    <location>
        <begin position="91"/>
        <end position="141"/>
    </location>
</feature>
<dbReference type="RefSeq" id="WP_277443671.1">
    <property type="nucleotide sequence ID" value="NZ_JAKOAV010000013.1"/>
</dbReference>
<dbReference type="EMBL" id="JAKOAV010000013">
    <property type="protein sequence ID" value="MDF9408352.1"/>
    <property type="molecule type" value="Genomic_DNA"/>
</dbReference>
<dbReference type="NCBIfam" id="TIGR02937">
    <property type="entry name" value="sigma70-ECF"/>
    <property type="match status" value="1"/>
</dbReference>
<dbReference type="AlphaFoldDB" id="A0A9X4JW04"/>
<name>A0A9X4JW04_9FIRM</name>
<dbReference type="Gene3D" id="1.10.10.10">
    <property type="entry name" value="Winged helix-like DNA-binding domain superfamily/Winged helix DNA-binding domain"/>
    <property type="match status" value="1"/>
</dbReference>
<comment type="caution">
    <text evidence="2">The sequence shown here is derived from an EMBL/GenBank/DDBJ whole genome shotgun (WGS) entry which is preliminary data.</text>
</comment>
<evidence type="ECO:0000313" key="2">
    <source>
        <dbReference type="EMBL" id="MDF9408352.1"/>
    </source>
</evidence>
<dbReference type="GO" id="GO:0003677">
    <property type="term" value="F:DNA binding"/>
    <property type="evidence" value="ECO:0007669"/>
    <property type="project" value="InterPro"/>
</dbReference>
<accession>A0A9X4JW04</accession>
<dbReference type="InterPro" id="IPR013324">
    <property type="entry name" value="RNA_pol_sigma_r3/r4-like"/>
</dbReference>
<dbReference type="InterPro" id="IPR014284">
    <property type="entry name" value="RNA_pol_sigma-70_dom"/>
</dbReference>
<organism evidence="2 3">
    <name type="scientific">Pelotomaculum isophthalicicum JI</name>
    <dbReference type="NCBI Taxonomy" id="947010"/>
    <lineage>
        <taxon>Bacteria</taxon>
        <taxon>Bacillati</taxon>
        <taxon>Bacillota</taxon>
        <taxon>Clostridia</taxon>
        <taxon>Eubacteriales</taxon>
        <taxon>Desulfotomaculaceae</taxon>
        <taxon>Pelotomaculum</taxon>
    </lineage>
</organism>
<protein>
    <submittedName>
        <fullName evidence="2">Sigma-70 family RNA polymerase sigma factor</fullName>
    </submittedName>
</protein>
<evidence type="ECO:0000259" key="1">
    <source>
        <dbReference type="Pfam" id="PF08281"/>
    </source>
</evidence>
<proteinExistence type="predicted"/>
<dbReference type="Pfam" id="PF08281">
    <property type="entry name" value="Sigma70_r4_2"/>
    <property type="match status" value="1"/>
</dbReference>
<dbReference type="InterPro" id="IPR036388">
    <property type="entry name" value="WH-like_DNA-bd_sf"/>
</dbReference>